<dbReference type="GO" id="GO:0004519">
    <property type="term" value="F:endonuclease activity"/>
    <property type="evidence" value="ECO:0007669"/>
    <property type="project" value="UniProtKB-KW"/>
</dbReference>
<dbReference type="EC" id="3.1.21.-" evidence="5"/>
<keyword evidence="3" id="KW-0238">DNA-binding</keyword>
<evidence type="ECO:0000313" key="5">
    <source>
        <dbReference type="EMBL" id="WCO03422.1"/>
    </source>
</evidence>
<dbReference type="SUPFAM" id="SSF116734">
    <property type="entry name" value="DNA methylase specificity domain"/>
    <property type="match status" value="2"/>
</dbReference>
<keyword evidence="6" id="KW-1185">Reference proteome</keyword>
<sequence length="427" mass="47966">MSELIVKTKAGLIPSSWSSTKIQDILLEYQNGYAFSAKGYVKHGIPIVSMAMISLKGRFKFDDNKCKYWDSKEEDSLSRYLLQKGDLIIAMTDVTPNKDLIGKMAVIDIDGKFLLNQRVGHLKLNKELINVSYLSYIGNSENWLKNCRNIASQGAQANLGTKQILESYIPLPPLLEQQKIADILSTVDAKIEVIDQQITETQELKKGLMQSLLTKGIGHTKFKDSPFGEIPKSWEVKLLDECAIRASGHTPNKKEDSYYNGGIKWVSLGDSKRLDKRYISKTKIEISEEGIKNSSAVLHPKGTVLMSRDAGVGKSAVMKTEMAVSQHFIVWKCDDNFNNWFLYYTLQQLKPLFERVAVGSTIKTIGLGFFKKLKIAVPPIEEQNKISKILNLADDKLDVLLGKKATYQELKKGLTQQLLTGKVRVKV</sequence>
<reference evidence="5 6" key="1">
    <citation type="submission" date="2023-01" db="EMBL/GenBank/DDBJ databases">
        <title>Psychroserpens ponticola sp. nov., isolated from seawater.</title>
        <authorList>
            <person name="Kristyanto S."/>
            <person name="Jung J."/>
            <person name="Kim J.M."/>
            <person name="Jeon C.O."/>
        </authorList>
    </citation>
    <scope>NUCLEOTIDE SEQUENCE [LARGE SCALE GENOMIC DNA]</scope>
    <source>
        <strain evidence="5 6">MSW6</strain>
    </source>
</reference>
<evidence type="ECO:0000256" key="1">
    <source>
        <dbReference type="ARBA" id="ARBA00010923"/>
    </source>
</evidence>
<comment type="similarity">
    <text evidence="1">Belongs to the type-I restriction system S methylase family.</text>
</comment>
<dbReference type="InterPro" id="IPR000055">
    <property type="entry name" value="Restrct_endonuc_typeI_TRD"/>
</dbReference>
<gene>
    <name evidence="5" type="ORF">MUN68_007930</name>
</gene>
<feature type="domain" description="Type I restriction modification DNA specificity" evidence="4">
    <location>
        <begin position="14"/>
        <end position="199"/>
    </location>
</feature>
<evidence type="ECO:0000256" key="3">
    <source>
        <dbReference type="ARBA" id="ARBA00023125"/>
    </source>
</evidence>
<feature type="domain" description="Type I restriction modification DNA specificity" evidence="4">
    <location>
        <begin position="231"/>
        <end position="398"/>
    </location>
</feature>
<dbReference type="Proteomes" id="UP001202717">
    <property type="component" value="Chromosome"/>
</dbReference>
<dbReference type="GO" id="GO:0016787">
    <property type="term" value="F:hydrolase activity"/>
    <property type="evidence" value="ECO:0007669"/>
    <property type="project" value="UniProtKB-KW"/>
</dbReference>
<keyword evidence="2" id="KW-0680">Restriction system</keyword>
<keyword evidence="5" id="KW-0378">Hydrolase</keyword>
<dbReference type="Gene3D" id="1.10.287.1120">
    <property type="entry name" value="Bipartite methylase S protein"/>
    <property type="match status" value="1"/>
</dbReference>
<accession>A0ABY7S375</accession>
<keyword evidence="5" id="KW-0540">Nuclease</keyword>
<dbReference type="CDD" id="cd17248">
    <property type="entry name" value="RMtype1_S_AmiI-TRD2-CR2_like"/>
    <property type="match status" value="1"/>
</dbReference>
<evidence type="ECO:0000256" key="2">
    <source>
        <dbReference type="ARBA" id="ARBA00022747"/>
    </source>
</evidence>
<dbReference type="Pfam" id="PF01420">
    <property type="entry name" value="Methylase_S"/>
    <property type="match status" value="2"/>
</dbReference>
<dbReference type="InterPro" id="IPR044946">
    <property type="entry name" value="Restrct_endonuc_typeI_TRD_sf"/>
</dbReference>
<evidence type="ECO:0000313" key="6">
    <source>
        <dbReference type="Proteomes" id="UP001202717"/>
    </source>
</evidence>
<dbReference type="InterPro" id="IPR052021">
    <property type="entry name" value="Type-I_RS_S_subunit"/>
</dbReference>
<organism evidence="5 6">
    <name type="scientific">Psychroserpens ponticola</name>
    <dbReference type="NCBI Taxonomy" id="2932268"/>
    <lineage>
        <taxon>Bacteria</taxon>
        <taxon>Pseudomonadati</taxon>
        <taxon>Bacteroidota</taxon>
        <taxon>Flavobacteriia</taxon>
        <taxon>Flavobacteriales</taxon>
        <taxon>Flavobacteriaceae</taxon>
        <taxon>Psychroserpens</taxon>
    </lineage>
</organism>
<evidence type="ECO:0000259" key="4">
    <source>
        <dbReference type="Pfam" id="PF01420"/>
    </source>
</evidence>
<protein>
    <submittedName>
        <fullName evidence="5">Restriction endonuclease subunit S</fullName>
        <ecNumber evidence="5">3.1.21.-</ecNumber>
    </submittedName>
</protein>
<proteinExistence type="inferred from homology"/>
<dbReference type="PANTHER" id="PTHR30408:SF12">
    <property type="entry name" value="TYPE I RESTRICTION ENZYME MJAVIII SPECIFICITY SUBUNIT"/>
    <property type="match status" value="1"/>
</dbReference>
<dbReference type="CDD" id="cd17278">
    <property type="entry name" value="RMtype1_S_LdeBORF1052P-TRD2-CR2"/>
    <property type="match status" value="1"/>
</dbReference>
<dbReference type="RefSeq" id="WP_249994789.1">
    <property type="nucleotide sequence ID" value="NZ_CP116221.1"/>
</dbReference>
<name>A0ABY7S375_9FLAO</name>
<dbReference type="PANTHER" id="PTHR30408">
    <property type="entry name" value="TYPE-1 RESTRICTION ENZYME ECOKI SPECIFICITY PROTEIN"/>
    <property type="match status" value="1"/>
</dbReference>
<dbReference type="EMBL" id="CP116221">
    <property type="protein sequence ID" value="WCO03422.1"/>
    <property type="molecule type" value="Genomic_DNA"/>
</dbReference>
<dbReference type="Gene3D" id="3.90.220.20">
    <property type="entry name" value="DNA methylase specificity domains"/>
    <property type="match status" value="2"/>
</dbReference>
<keyword evidence="5" id="KW-0255">Endonuclease</keyword>